<evidence type="ECO:0000256" key="1">
    <source>
        <dbReference type="ARBA" id="ARBA00022614"/>
    </source>
</evidence>
<protein>
    <submittedName>
        <fullName evidence="4">T9SS type B sorting domain-containing protein</fullName>
    </submittedName>
</protein>
<evidence type="ECO:0000313" key="4">
    <source>
        <dbReference type="EMBL" id="TBN04013.1"/>
    </source>
</evidence>
<dbReference type="Pfam" id="PF13585">
    <property type="entry name" value="CHU_C"/>
    <property type="match status" value="1"/>
</dbReference>
<organism evidence="4 5">
    <name type="scientific">Hyunsoonleella flava</name>
    <dbReference type="NCBI Taxonomy" id="2527939"/>
    <lineage>
        <taxon>Bacteria</taxon>
        <taxon>Pseudomonadati</taxon>
        <taxon>Bacteroidota</taxon>
        <taxon>Flavobacteriia</taxon>
        <taxon>Flavobacteriales</taxon>
        <taxon>Flavobacteriaceae</taxon>
    </lineage>
</organism>
<dbReference type="NCBIfam" id="TIGR04131">
    <property type="entry name" value="Bac_Flav_CTERM"/>
    <property type="match status" value="1"/>
</dbReference>
<keyword evidence="1" id="KW-0433">Leucine-rich repeat</keyword>
<reference evidence="4 5" key="1">
    <citation type="submission" date="2019-02" db="EMBL/GenBank/DDBJ databases">
        <title>Hyunsoonleella sp., isolated from marine sediment.</title>
        <authorList>
            <person name="Liu B.-T."/>
        </authorList>
    </citation>
    <scope>NUCLEOTIDE SEQUENCE [LARGE SCALE GENOMIC DNA]</scope>
    <source>
        <strain evidence="4 5">T58</strain>
    </source>
</reference>
<keyword evidence="2" id="KW-0677">Repeat</keyword>
<dbReference type="PANTHER" id="PTHR47566:SF1">
    <property type="entry name" value="PROTEIN NUD1"/>
    <property type="match status" value="1"/>
</dbReference>
<evidence type="ECO:0000256" key="2">
    <source>
        <dbReference type="ARBA" id="ARBA00022737"/>
    </source>
</evidence>
<keyword evidence="5" id="KW-1185">Reference proteome</keyword>
<proteinExistence type="predicted"/>
<gene>
    <name evidence="4" type="ORF">EYD45_08345</name>
</gene>
<name>A0A4V2JA50_9FLAO</name>
<dbReference type="EMBL" id="SIRT01000005">
    <property type="protein sequence ID" value="TBN04013.1"/>
    <property type="molecule type" value="Genomic_DNA"/>
</dbReference>
<dbReference type="OrthoDB" id="1652165at2"/>
<evidence type="ECO:0000313" key="5">
    <source>
        <dbReference type="Proteomes" id="UP000291142"/>
    </source>
</evidence>
<dbReference type="PANTHER" id="PTHR47566">
    <property type="match status" value="1"/>
</dbReference>
<comment type="caution">
    <text evidence="4">The sequence shown here is derived from an EMBL/GenBank/DDBJ whole genome shotgun (WGS) entry which is preliminary data.</text>
</comment>
<dbReference type="GO" id="GO:0035591">
    <property type="term" value="F:signaling adaptor activity"/>
    <property type="evidence" value="ECO:0007669"/>
    <property type="project" value="TreeGrafter"/>
</dbReference>
<feature type="chain" id="PRO_5020869453" evidence="3">
    <location>
        <begin position="22"/>
        <end position="515"/>
    </location>
</feature>
<sequence>MLYRFRFICFTLLFLSEVSLSQNTFVPDDNFEQALIDLGYDTAPLNDFVPTANINNVTALNISLLNINDLTGIEDFVALEVLECSENNLTQLDVSKNTNLTQLFCGFNAIENLDVSLNPELIILWCNFNKIPSIDISNNPKVISLICSNNLLTELDVSNNPSLKTLLCIGNQLSSLDVTSNPELTIFHCGNNDLNTLDVSQNPLLQDFNFEYNNLESIDLTNNTDLILLYCLSNNLESLNLGNNRKLTVLSCGENQLTELDLRVNSNLQELYCQTNLLGALDISSNTAINNLDCSNNKLCQLNVKNTNNINMQLFDATLNGELVCIFVDDPVYSDTNWTSIDMQSRFVSTRDECTEILNDLLGIDVLDDVYASSYTLPEIFLGNYYTEPFGNGTQLSAGTTIDTSQTIYIYSENECYEKQSNFSVFITQGDIFIPKYFTPNNDGINDIWKVVDLNGSVNNISIYDRYGKLIKFLPNNAEGWNGTYNNKVLPNDTYWYEVVLDNRNVLRGYFALKR</sequence>
<dbReference type="Gene3D" id="3.80.10.10">
    <property type="entry name" value="Ribonuclease Inhibitor"/>
    <property type="match status" value="1"/>
</dbReference>
<dbReference type="InterPro" id="IPR052574">
    <property type="entry name" value="CDIRP"/>
</dbReference>
<dbReference type="AlphaFoldDB" id="A0A4V2JA50"/>
<dbReference type="InterPro" id="IPR032675">
    <property type="entry name" value="LRR_dom_sf"/>
</dbReference>
<dbReference type="SUPFAM" id="SSF52058">
    <property type="entry name" value="L domain-like"/>
    <property type="match status" value="1"/>
</dbReference>
<dbReference type="InterPro" id="IPR026341">
    <property type="entry name" value="T9SS_type_B"/>
</dbReference>
<evidence type="ECO:0000256" key="3">
    <source>
        <dbReference type="SAM" id="SignalP"/>
    </source>
</evidence>
<keyword evidence="3" id="KW-0732">Signal</keyword>
<dbReference type="Proteomes" id="UP000291142">
    <property type="component" value="Unassembled WGS sequence"/>
</dbReference>
<feature type="signal peptide" evidence="3">
    <location>
        <begin position="1"/>
        <end position="21"/>
    </location>
</feature>
<accession>A0A4V2JA50</accession>